<evidence type="ECO:0000313" key="2">
    <source>
        <dbReference type="Proteomes" id="UP000230390"/>
    </source>
</evidence>
<proteinExistence type="predicted"/>
<reference evidence="1 2" key="1">
    <citation type="submission" date="2017-10" db="EMBL/GenBank/DDBJ databases">
        <title>Massilia psychrophilum sp. nov., a novel purple-pigmented bacterium isolated from Tianshan glacier, Xinjiang Municipality, China.</title>
        <authorList>
            <person name="Wang H."/>
        </authorList>
    </citation>
    <scope>NUCLEOTIDE SEQUENCE [LARGE SCALE GENOMIC DNA]</scope>
    <source>
        <strain evidence="1 2">JCM 30074</strain>
    </source>
</reference>
<accession>A0A2G8TJ59</accession>
<dbReference type="EMBL" id="PDOC01000002">
    <property type="protein sequence ID" value="PIL46085.1"/>
    <property type="molecule type" value="Genomic_DNA"/>
</dbReference>
<name>A0A2G8TJ59_9BURK</name>
<dbReference type="AlphaFoldDB" id="A0A2G8TJ59"/>
<dbReference type="Proteomes" id="UP000230390">
    <property type="component" value="Unassembled WGS sequence"/>
</dbReference>
<sequence length="435" mass="43975">MLGASGAGGSSSAGNQTITTKSEMDPRIAGMLFGENGQQGLLSQYQALGQQPQNPLLKQYGDANLGYLGNAGADMGAMRNAATGLLGGQQAPQAQAAQSLGAQGQAAQQSSMAYNVGNMVNAPSQNGMNLSGSYDKFINGDAGANPYLNKALQGSMDQSRNVFNQMQGDARSGLDSALGSIRSNSVLSGQYGGSRQGIAEGNAIGDFAKAQQQTINQFGQNNTNAAVGAQASAFNQGQDRALAATQGLGAQQYGVASQNAATKNAAEFANVGATNNMYAQNTANQQQMGLANLATQQQTNQNNAGFQQQTNLANLGATQNQSQLNMSGISQGSGILGGLLGTAAGAGQNQDSYALNQAGKVNGLLSPYLGQVPGSRTESSPLYENKAGNILGGIAGGAALAKQFGGLLDSWNKPGGSAGGGMTSALQDNPFGYGT</sequence>
<comment type="caution">
    <text evidence="1">The sequence shown here is derived from an EMBL/GenBank/DDBJ whole genome shotgun (WGS) entry which is preliminary data.</text>
</comment>
<keyword evidence="2" id="KW-1185">Reference proteome</keyword>
<protein>
    <submittedName>
        <fullName evidence="1">Uncharacterized protein</fullName>
    </submittedName>
</protein>
<organism evidence="1 2">
    <name type="scientific">Massilia eurypsychrophila</name>
    <dbReference type="NCBI Taxonomy" id="1485217"/>
    <lineage>
        <taxon>Bacteria</taxon>
        <taxon>Pseudomonadati</taxon>
        <taxon>Pseudomonadota</taxon>
        <taxon>Betaproteobacteria</taxon>
        <taxon>Burkholderiales</taxon>
        <taxon>Oxalobacteraceae</taxon>
        <taxon>Telluria group</taxon>
        <taxon>Massilia</taxon>
    </lineage>
</organism>
<evidence type="ECO:0000313" key="1">
    <source>
        <dbReference type="EMBL" id="PIL46085.1"/>
    </source>
</evidence>
<gene>
    <name evidence="1" type="ORF">CR105_03060</name>
</gene>